<dbReference type="InterPro" id="IPR039780">
    <property type="entry name" value="Mot2"/>
</dbReference>
<feature type="domain" description="RING-type" evidence="4">
    <location>
        <begin position="58"/>
        <end position="106"/>
    </location>
</feature>
<feature type="region of interest" description="Disordered" evidence="3">
    <location>
        <begin position="121"/>
        <end position="144"/>
    </location>
</feature>
<reference evidence="7" key="1">
    <citation type="journal article" date="2013" name="Nat. Genet.">
        <title>The Capsella rubella genome and the genomic consequences of rapid mating system evolution.</title>
        <authorList>
            <person name="Slotte T."/>
            <person name="Hazzouri K.M."/>
            <person name="Agren J.A."/>
            <person name="Koenig D."/>
            <person name="Maumus F."/>
            <person name="Guo Y.L."/>
            <person name="Steige K."/>
            <person name="Platts A.E."/>
            <person name="Escobar J.S."/>
            <person name="Newman L.K."/>
            <person name="Wang W."/>
            <person name="Mandakova T."/>
            <person name="Vello E."/>
            <person name="Smith L.M."/>
            <person name="Henz S.R."/>
            <person name="Steffen J."/>
            <person name="Takuno S."/>
            <person name="Brandvain Y."/>
            <person name="Coop G."/>
            <person name="Andolfatto P."/>
            <person name="Hu T.T."/>
            <person name="Blanchette M."/>
            <person name="Clark R.M."/>
            <person name="Quesneville H."/>
            <person name="Nordborg M."/>
            <person name="Gaut B.S."/>
            <person name="Lysak M.A."/>
            <person name="Jenkins J."/>
            <person name="Grimwood J."/>
            <person name="Chapman J."/>
            <person name="Prochnik S."/>
            <person name="Shu S."/>
            <person name="Rokhsar D."/>
            <person name="Schmutz J."/>
            <person name="Weigel D."/>
            <person name="Wright S.I."/>
        </authorList>
    </citation>
    <scope>NUCLEOTIDE SEQUENCE [LARGE SCALE GENOMIC DNA]</scope>
    <source>
        <strain evidence="7">cv. Monte Gargano</strain>
    </source>
</reference>
<feature type="compositionally biased region" description="Polar residues" evidence="3">
    <location>
        <begin position="794"/>
        <end position="808"/>
    </location>
</feature>
<dbReference type="InterPro" id="IPR001841">
    <property type="entry name" value="Znf_RING"/>
</dbReference>
<feature type="region of interest" description="Disordered" evidence="3">
    <location>
        <begin position="793"/>
        <end position="837"/>
    </location>
</feature>
<dbReference type="InterPro" id="IPR013083">
    <property type="entry name" value="Znf_RING/FYVE/PHD"/>
</dbReference>
<proteinExistence type="predicted"/>
<dbReference type="Pfam" id="PF14570">
    <property type="entry name" value="zf-RING_4"/>
    <property type="match status" value="1"/>
</dbReference>
<dbReference type="InterPro" id="IPR035979">
    <property type="entry name" value="RBD_domain_sf"/>
</dbReference>
<dbReference type="FunFam" id="3.30.70.330:FF:000161">
    <property type="entry name" value="RNA binding (RRM/RBD/RNP motifs) family protein"/>
    <property type="match status" value="1"/>
</dbReference>
<dbReference type="Gene3D" id="3.30.70.330">
    <property type="match status" value="1"/>
</dbReference>
<dbReference type="AlphaFoldDB" id="R0HEG9"/>
<dbReference type="SUPFAM" id="SSF57850">
    <property type="entry name" value="RING/U-box"/>
    <property type="match status" value="1"/>
</dbReference>
<dbReference type="CDD" id="cd12438">
    <property type="entry name" value="RRM_CNOT4"/>
    <property type="match status" value="1"/>
</dbReference>
<evidence type="ECO:0000313" key="6">
    <source>
        <dbReference type="EMBL" id="EOA23435.1"/>
    </source>
</evidence>
<dbReference type="Proteomes" id="UP000029121">
    <property type="component" value="Unassembled WGS sequence"/>
</dbReference>
<evidence type="ECO:0000259" key="5">
    <source>
        <dbReference type="PROSITE" id="PS50102"/>
    </source>
</evidence>
<dbReference type="GO" id="GO:0030014">
    <property type="term" value="C:CCR4-NOT complex"/>
    <property type="evidence" value="ECO:0007669"/>
    <property type="project" value="InterPro"/>
</dbReference>
<dbReference type="GO" id="GO:0008270">
    <property type="term" value="F:zinc ion binding"/>
    <property type="evidence" value="ECO:0007669"/>
    <property type="project" value="UniProtKB-KW"/>
</dbReference>
<evidence type="ECO:0008006" key="8">
    <source>
        <dbReference type="Google" id="ProtNLM"/>
    </source>
</evidence>
<dbReference type="eggNOG" id="KOG2068">
    <property type="taxonomic scope" value="Eukaryota"/>
</dbReference>
<dbReference type="SUPFAM" id="SSF54928">
    <property type="entry name" value="RNA-binding domain, RBD"/>
    <property type="match status" value="1"/>
</dbReference>
<dbReference type="SMART" id="SM00361">
    <property type="entry name" value="RRM_1"/>
    <property type="match status" value="1"/>
</dbReference>
<dbReference type="EMBL" id="KB870809">
    <property type="protein sequence ID" value="EOA23435.1"/>
    <property type="molecule type" value="Genomic_DNA"/>
</dbReference>
<feature type="region of interest" description="Disordered" evidence="3">
    <location>
        <begin position="327"/>
        <end position="347"/>
    </location>
</feature>
<sequence>KKRNKKKKKRASGQNLSHPISLLSSLSLSESPTSLNLRSNLSLSTQPKKMSDYGEKTCPLCAEEMDLTDQQLRPCKCGYQICVWCWHHIMDMAEKDQSEGRCPACRTPYDKEKIVGMTVDQRLTSEGNMDRKKTQKSKLKPSEGRKQLTSVRVVQRNLVYIVGLPLNLADEDLLQRKEYFGQYGKVLKVSMSRTATGLIQQFPNNTCSVYITYGKEEEAVRCIQSVHGFILDGKSLKACFGTTKYCHAWLRNVACNNPDCLYLHEVGSQEDSFTKDEIISAYTRVQQITGASNTMQYRSGSMLPPPLDAYCSDSSTAKPIAKVPSTTAVNVPKSSPPSGSSGKSTALPAAASWGARLTNQNSLATSAMSNGSLDNQRSTSENGTLAMSTVVANGPVFSSNTLQKPPHKEKIQILAEKSKPGVLKPLQHNNVVDPGSKRTTSPNRDASSNQISCLVESSHNSRVIDKPSAVESSFEHTDEIAEDVPDVSNLSANVARMGITTNSKDEGPSVPVTIGTYCDQGSIRQPGNDVSNLEQYGKHSPTNTDAESDILQNGIHGSRPEWNWSSGSQSQIDVRSTLEVDDFTSFNNNRRDVAEAVSNSSYMFSSSSSALDSNNLASHSLQNRETSGRMDYNIGSSFDIGNDRLHLPNGFSEKPISSMEHSLFGNEGKSNIQKAEEDIISNILDFDPWDDTLTSPHNFAKLLGQSNHRASTLESSNLLKQHNDQSRFSFARHEESNNQVYDNKSYSIYGQLSRYQPLQEFGVSRDMYHDKLGSQNGFASNYSGGYEQFAATPGLSSSKSPVARTQVSAPPGFSAPNRLPPPGFSSHERTDVSSDSASGTRLLDAAAFLKNTYNIPSPSGNSNAAGDIEFMDPAILAVGRGRVHNVMETADFDMRSGFSSQLNSFENDARLQLLAQRSLAAQQVNGFHDPRNVNNFSSSLADPYGISSRLMDQTQGTGLSPFTQLPRQASPNSLLSNGHWDKWNDPQSVNTLGITQLLRNEQMGFNDNVYNRFEEPKYRRPSPGDPYNRTYGM</sequence>
<feature type="non-terminal residue" evidence="6">
    <location>
        <position position="1"/>
    </location>
</feature>
<keyword evidence="1" id="KW-0479">Metal-binding</keyword>
<dbReference type="PROSITE" id="PS50102">
    <property type="entry name" value="RRM"/>
    <property type="match status" value="1"/>
</dbReference>
<evidence type="ECO:0000259" key="4">
    <source>
        <dbReference type="PROSITE" id="PS50089"/>
    </source>
</evidence>
<dbReference type="PANTHER" id="PTHR12603:SF36">
    <property type="entry name" value="RNA BINDING (RRM_RBD_RNP MOTIFS) FAMILY PROTEIN"/>
    <property type="match status" value="1"/>
</dbReference>
<evidence type="ECO:0000313" key="7">
    <source>
        <dbReference type="Proteomes" id="UP000029121"/>
    </source>
</evidence>
<evidence type="ECO:0000256" key="3">
    <source>
        <dbReference type="SAM" id="MobiDB-lite"/>
    </source>
</evidence>
<feature type="compositionally biased region" description="Low complexity" evidence="3">
    <location>
        <begin position="607"/>
        <end position="621"/>
    </location>
</feature>
<keyword evidence="7" id="KW-1185">Reference proteome</keyword>
<dbReference type="GO" id="GO:0004842">
    <property type="term" value="F:ubiquitin-protein transferase activity"/>
    <property type="evidence" value="ECO:0007669"/>
    <property type="project" value="InterPro"/>
</dbReference>
<name>R0HEG9_9BRAS</name>
<feature type="compositionally biased region" description="Polar residues" evidence="3">
    <location>
        <begin position="437"/>
        <end position="449"/>
    </location>
</feature>
<keyword evidence="1" id="KW-0863">Zinc-finger</keyword>
<dbReference type="InterPro" id="IPR003954">
    <property type="entry name" value="RRM_euk-type"/>
</dbReference>
<dbReference type="CDD" id="cd16618">
    <property type="entry name" value="mRING-HC-C4C4_CNOT4"/>
    <property type="match status" value="1"/>
</dbReference>
<dbReference type="InterPro" id="IPR000504">
    <property type="entry name" value="RRM_dom"/>
</dbReference>
<dbReference type="InterPro" id="IPR039515">
    <property type="entry name" value="NOT4_mRING-HC-C4C4"/>
</dbReference>
<dbReference type="Pfam" id="PF00076">
    <property type="entry name" value="RRM_1"/>
    <property type="match status" value="1"/>
</dbReference>
<feature type="domain" description="RRM" evidence="5">
    <location>
        <begin position="157"/>
        <end position="243"/>
    </location>
</feature>
<evidence type="ECO:0000256" key="1">
    <source>
        <dbReference type="PROSITE-ProRule" id="PRU00175"/>
    </source>
</evidence>
<gene>
    <name evidence="6" type="ORF">CARUB_v10016620mg</name>
</gene>
<keyword evidence="1" id="KW-0862">Zinc</keyword>
<feature type="compositionally biased region" description="Low complexity" evidence="3">
    <location>
        <begin position="332"/>
        <end position="344"/>
    </location>
</feature>
<dbReference type="Gene3D" id="3.30.40.10">
    <property type="entry name" value="Zinc/RING finger domain, C3HC4 (zinc finger)"/>
    <property type="match status" value="1"/>
</dbReference>
<dbReference type="GO" id="GO:0016567">
    <property type="term" value="P:protein ubiquitination"/>
    <property type="evidence" value="ECO:0007669"/>
    <property type="project" value="TreeGrafter"/>
</dbReference>
<dbReference type="PROSITE" id="PS50089">
    <property type="entry name" value="ZF_RING_2"/>
    <property type="match status" value="1"/>
</dbReference>
<feature type="region of interest" description="Disordered" evidence="3">
    <location>
        <begin position="417"/>
        <end position="449"/>
    </location>
</feature>
<dbReference type="InterPro" id="IPR012677">
    <property type="entry name" value="Nucleotide-bd_a/b_plait_sf"/>
</dbReference>
<accession>R0HEG9</accession>
<dbReference type="InterPro" id="IPR034261">
    <property type="entry name" value="CNOT4_RRM"/>
</dbReference>
<evidence type="ECO:0000256" key="2">
    <source>
        <dbReference type="PROSITE-ProRule" id="PRU00176"/>
    </source>
</evidence>
<keyword evidence="2" id="KW-0694">RNA-binding</keyword>
<protein>
    <recommendedName>
        <fullName evidence="8">RING-type domain-containing protein</fullName>
    </recommendedName>
</protein>
<feature type="region of interest" description="Disordered" evidence="3">
    <location>
        <begin position="607"/>
        <end position="628"/>
    </location>
</feature>
<dbReference type="GO" id="GO:0003723">
    <property type="term" value="F:RNA binding"/>
    <property type="evidence" value="ECO:0007669"/>
    <property type="project" value="UniProtKB-UniRule"/>
</dbReference>
<dbReference type="PANTHER" id="PTHR12603">
    <property type="entry name" value="CCR4-NOT TRANSCRIPTION COMPLEX RELATED"/>
    <property type="match status" value="1"/>
</dbReference>
<organism evidence="6 7">
    <name type="scientific">Capsella rubella</name>
    <dbReference type="NCBI Taxonomy" id="81985"/>
    <lineage>
        <taxon>Eukaryota</taxon>
        <taxon>Viridiplantae</taxon>
        <taxon>Streptophyta</taxon>
        <taxon>Embryophyta</taxon>
        <taxon>Tracheophyta</taxon>
        <taxon>Spermatophyta</taxon>
        <taxon>Magnoliopsida</taxon>
        <taxon>eudicotyledons</taxon>
        <taxon>Gunneridae</taxon>
        <taxon>Pentapetalae</taxon>
        <taxon>rosids</taxon>
        <taxon>malvids</taxon>
        <taxon>Brassicales</taxon>
        <taxon>Brassicaceae</taxon>
        <taxon>Camelineae</taxon>
        <taxon>Capsella</taxon>
    </lineage>
</organism>